<proteinExistence type="predicted"/>
<evidence type="ECO:0000313" key="1">
    <source>
        <dbReference type="EMBL" id="SCB52666.1"/>
    </source>
</evidence>
<reference evidence="1 2" key="1">
    <citation type="submission" date="2016-08" db="EMBL/GenBank/DDBJ databases">
        <authorList>
            <person name="Seilhamer J.J."/>
        </authorList>
    </citation>
    <scope>NUCLEOTIDE SEQUENCE [LARGE SCALE GENOMIC DNA]</scope>
    <source>
        <strain evidence="1 2">CCBAU 10071</strain>
    </source>
</reference>
<sequence>MTIWSPGFNSWGHRCKLAAGTLSVTTDREIADADRWINEHYLFMGPSGPVA</sequence>
<dbReference type="Proteomes" id="UP000183174">
    <property type="component" value="Unassembled WGS sequence"/>
</dbReference>
<gene>
    <name evidence="1" type="ORF">GA0061099_10378</name>
</gene>
<name>A0A1C3XKT8_9BRAD</name>
<evidence type="ECO:0000313" key="2">
    <source>
        <dbReference type="Proteomes" id="UP000183174"/>
    </source>
</evidence>
<dbReference type="AlphaFoldDB" id="A0A1C3XKT8"/>
<protein>
    <submittedName>
        <fullName evidence="1">Uncharacterized protein</fullName>
    </submittedName>
</protein>
<organism evidence="1 2">
    <name type="scientific">Bradyrhizobium yuanmingense</name>
    <dbReference type="NCBI Taxonomy" id="108015"/>
    <lineage>
        <taxon>Bacteria</taxon>
        <taxon>Pseudomonadati</taxon>
        <taxon>Pseudomonadota</taxon>
        <taxon>Alphaproteobacteria</taxon>
        <taxon>Hyphomicrobiales</taxon>
        <taxon>Nitrobacteraceae</taxon>
        <taxon>Bradyrhizobium</taxon>
    </lineage>
</organism>
<accession>A0A1C3XKT8</accession>
<dbReference type="EMBL" id="FMAE01000037">
    <property type="protein sequence ID" value="SCB52666.1"/>
    <property type="molecule type" value="Genomic_DNA"/>
</dbReference>